<accession>A0ACC6MME8</accession>
<evidence type="ECO:0000313" key="2">
    <source>
        <dbReference type="Proteomes" id="UP001289645"/>
    </source>
</evidence>
<sequence length="286" mass="30695">MSVSTAQVAAEDDLPGESASAHHAPPEPPRRSRGWGTAGFSVGATLALIVALTAFAEIGSRAGWWNDHVLPAPSVIFTELGVLMTERQFWIDAQRTGIEVAASIVFGCLLGFAAGLLFWKVPLLGRVFEPYLVSFYAVPLVLFYPVMIVLVGINAMSVIILATIMAAIPMALNTAVGLNQMPPVYLKLARSLRTSPRQTLFAIAIPAAGPFIVAGLRLAVVYALIGTIAMEFTTAQAGLGYRIRYLYEIFDNIGMFAYIVVVLVLSCLLTVALAAVERVLLRGRNS</sequence>
<reference evidence="1 2" key="1">
    <citation type="journal article" date="2021" name="Chemosphere">
        <title>Bioballs carrying a syntrophic Rhodococcus and Mycolicibacterium consortium for simultaneous sorption and biodegradation of fuel oil in contaminated freshwater.</title>
        <authorList>
            <person name="Naloka K."/>
            <person name="Polrit D."/>
            <person name="Muangchinda C."/>
            <person name="Thoetkiattikul H."/>
            <person name="Pinyakong O."/>
        </authorList>
    </citation>
    <scope>NUCLEOTIDE SEQUENCE [LARGE SCALE GENOMIC DNA]</scope>
    <source>
        <strain evidence="1 2">J101</strain>
    </source>
</reference>
<dbReference type="Proteomes" id="UP001289645">
    <property type="component" value="Unassembled WGS sequence"/>
</dbReference>
<dbReference type="EMBL" id="JAOXLN010000028">
    <property type="protein sequence ID" value="MDZ5088134.1"/>
    <property type="molecule type" value="Genomic_DNA"/>
</dbReference>
<keyword evidence="2" id="KW-1185">Reference proteome</keyword>
<organism evidence="1 2">
    <name type="scientific">Mycolicibacterium parafortuitum</name>
    <name type="common">Mycobacterium parafortuitum</name>
    <dbReference type="NCBI Taxonomy" id="39692"/>
    <lineage>
        <taxon>Bacteria</taxon>
        <taxon>Bacillati</taxon>
        <taxon>Actinomycetota</taxon>
        <taxon>Actinomycetes</taxon>
        <taxon>Mycobacteriales</taxon>
        <taxon>Mycobacteriaceae</taxon>
        <taxon>Mycolicibacterium</taxon>
    </lineage>
</organism>
<gene>
    <name evidence="1" type="ORF">OHX15_22310</name>
</gene>
<evidence type="ECO:0000313" key="1">
    <source>
        <dbReference type="EMBL" id="MDZ5088134.1"/>
    </source>
</evidence>
<proteinExistence type="predicted"/>
<protein>
    <submittedName>
        <fullName evidence="1">ABC transporter permease</fullName>
    </submittedName>
</protein>
<name>A0ACC6MME8_MYCPF</name>
<comment type="caution">
    <text evidence="1">The sequence shown here is derived from an EMBL/GenBank/DDBJ whole genome shotgun (WGS) entry which is preliminary data.</text>
</comment>